<evidence type="ECO:0000313" key="4">
    <source>
        <dbReference type="EMBL" id="VTZ70341.1"/>
    </source>
</evidence>
<dbReference type="Proteomes" id="UP000195489">
    <property type="component" value="Chromosome 13"/>
</dbReference>
<evidence type="ECO:0000313" key="6">
    <source>
        <dbReference type="Proteomes" id="UP000195489"/>
    </source>
</evidence>
<keyword evidence="1" id="KW-0732">Signal</keyword>
<keyword evidence="5" id="KW-1185">Reference proteome</keyword>
<dbReference type="Proteomes" id="UP000507163">
    <property type="component" value="Chromosome 13"/>
</dbReference>
<feature type="signal peptide" evidence="1">
    <location>
        <begin position="1"/>
        <end position="19"/>
    </location>
</feature>
<evidence type="ECO:0000256" key="1">
    <source>
        <dbReference type="SAM" id="SignalP"/>
    </source>
</evidence>
<dbReference type="RefSeq" id="XP_741723.1">
    <property type="nucleotide sequence ID" value="XM_736630.1"/>
</dbReference>
<dbReference type="Proteomes" id="UP000071118">
    <property type="component" value="Chromosome 13"/>
</dbReference>
<reference evidence="4" key="2">
    <citation type="submission" date="2014-05" db="EMBL/GenBank/DDBJ databases">
        <authorList>
            <person name="Aslett M.A."/>
            <person name="De Silva N."/>
        </authorList>
    </citation>
    <scope>NUCLEOTIDE SEQUENCE</scope>
    <source>
        <strain evidence="4">AS</strain>
    </source>
</reference>
<evidence type="ECO:0000313" key="7">
    <source>
        <dbReference type="Proteomes" id="UP000507163"/>
    </source>
</evidence>
<dbReference type="GeneID" id="3494807"/>
<accession>A0A077TPA0</accession>
<dbReference type="VEuPathDB" id="PlasmoDB:PCHAS_1338900"/>
<evidence type="ECO:0000313" key="3">
    <source>
        <dbReference type="EMBL" id="SCM08439.1"/>
    </source>
</evidence>
<dbReference type="AlphaFoldDB" id="A0A077TPA0"/>
<protein>
    <submittedName>
        <fullName evidence="4">Exported protein 2, putative</fullName>
    </submittedName>
</protein>
<dbReference type="KEGG" id="pcb:PCHAS_1338900"/>
<dbReference type="OrthoDB" id="391739at2759"/>
<evidence type="ECO:0000313" key="5">
    <source>
        <dbReference type="Proteomes" id="UP000071118"/>
    </source>
</evidence>
<organism evidence="4 5">
    <name type="scientific">Plasmodium chabaudi chabaudi</name>
    <dbReference type="NCBI Taxonomy" id="31271"/>
    <lineage>
        <taxon>Eukaryota</taxon>
        <taxon>Sar</taxon>
        <taxon>Alveolata</taxon>
        <taxon>Apicomplexa</taxon>
        <taxon>Aconoidasida</taxon>
        <taxon>Haemosporida</taxon>
        <taxon>Plasmodiidae</taxon>
        <taxon>Plasmodium</taxon>
        <taxon>Plasmodium (Vinckeia)</taxon>
    </lineage>
</organism>
<reference evidence="4 5" key="1">
    <citation type="journal article" date="2014" name="BMC Biol.">
        <title>A comprehensive evaluation of rodent malaria parasite genomes and gene expression.</title>
        <authorList>
            <person name="Otto T.D."/>
            <person name="Bohme U."/>
            <person name="Jackson A.P."/>
            <person name="Hunt M."/>
            <person name="Franke-Fayard B."/>
            <person name="Hoeijmakers W.A."/>
            <person name="Religa A.A."/>
            <person name="Robertson L."/>
            <person name="Sanders M."/>
            <person name="Ogun S.A."/>
            <person name="Cunningham D."/>
            <person name="Erhart A."/>
            <person name="Billker O."/>
            <person name="Khan S.M."/>
            <person name="Stunnenberg H.G."/>
            <person name="Langhorne J."/>
            <person name="Holder A.A."/>
            <person name="Waters A.P."/>
            <person name="Newbold C.I."/>
            <person name="Pain A."/>
            <person name="Berriman M."/>
            <person name="Janse C.J."/>
        </authorList>
    </citation>
    <scope>NUCLEOTIDE SEQUENCE [LARGE SCALE GENOMIC DNA]</scope>
    <source>
        <strain evidence="4 5">AS</strain>
    </source>
</reference>
<evidence type="ECO:0000313" key="2">
    <source>
        <dbReference type="EMBL" id="SCM05150.1"/>
    </source>
</evidence>
<dbReference type="EMBL" id="LK022890">
    <property type="protein sequence ID" value="VTZ70341.1"/>
    <property type="molecule type" value="Genomic_DNA"/>
</dbReference>
<sequence>MKIRYIVSLFLFYATYKHTTNTVQCDTYSDLAATTALSTVIRDPLSMTIRDLYDNGVKVPITDLINSLKKSHRYKKILRWSRMWWVLLVREIVGNNKIEDATECILREIWDQCTISIYNNTLFSVESKPMLFLHGILNECKSSFSTKLRHDPGLIVSKIDQILKSQIYRFWVSEPYLKLGKSGIYYSKINHDNVPELPKEHTLKHLSSYMEEKLKSMESKKNIESGKYEFDVDSGNAGDDAYTEYEDDQTDDILNDQLFEEDKPADTKEAQ</sequence>
<dbReference type="EMBL" id="LT608165">
    <property type="protein sequence ID" value="SCM08439.1"/>
    <property type="molecule type" value="Genomic_DNA"/>
</dbReference>
<gene>
    <name evidence="2" type="primary">EXP2</name>
    <name evidence="2" type="ORF">PCHAJ_000387100</name>
    <name evidence="4" type="ORF">PCHAS_1338900</name>
    <name evidence="3" type="ORF">PCHCB_000390400</name>
</gene>
<feature type="chain" id="PRO_5014501726" evidence="1">
    <location>
        <begin position="20"/>
        <end position="271"/>
    </location>
</feature>
<name>A0A077TPA0_PLACU</name>
<reference evidence="4" key="3">
    <citation type="submission" date="2019-05" db="EMBL/GenBank/DDBJ databases">
        <authorList>
            <consortium name="Pathogen Informatics"/>
        </authorList>
    </citation>
    <scope>NUCLEOTIDE SEQUENCE</scope>
    <source>
        <strain evidence="2 7">AJ</strain>
        <strain evidence="4">AS</strain>
        <strain evidence="3 6">CB</strain>
    </source>
</reference>
<dbReference type="EMBL" id="LT608179">
    <property type="protein sequence ID" value="SCM05150.1"/>
    <property type="molecule type" value="Genomic_DNA"/>
</dbReference>
<proteinExistence type="predicted"/>